<evidence type="ECO:0000313" key="1">
    <source>
        <dbReference type="EMBL" id="KAH9477700.1"/>
    </source>
</evidence>
<dbReference type="EMBL" id="JAFIQS020000009">
    <property type="protein sequence ID" value="KAH9477700.1"/>
    <property type="molecule type" value="Genomic_DNA"/>
</dbReference>
<protein>
    <submittedName>
        <fullName evidence="1">Uncharacterized protein</fullName>
    </submittedName>
</protein>
<accession>A0ACB8GPN6</accession>
<keyword evidence="2" id="KW-1185">Reference proteome</keyword>
<name>A0ACB8GPN6_PSICU</name>
<sequence length="90" mass="10886">MKRKFVVSLARLFTVVTFVTTCAGGSFYNAHDERQETCVRGQRWRWSRRKETEKRCEYHPLLLKEHQQWFQRRQTTRCSISDGPHRSKAR</sequence>
<dbReference type="Proteomes" id="UP000664032">
    <property type="component" value="Unassembled WGS sequence"/>
</dbReference>
<comment type="caution">
    <text evidence="1">The sequence shown here is derived from an EMBL/GenBank/DDBJ whole genome shotgun (WGS) entry which is preliminary data.</text>
</comment>
<gene>
    <name evidence="1" type="ORF">JR316_0009926</name>
</gene>
<reference evidence="1" key="1">
    <citation type="submission" date="2021-10" db="EMBL/GenBank/DDBJ databases">
        <title>Psilocybe cubensis genome.</title>
        <authorList>
            <person name="Mckernan K.J."/>
            <person name="Crawford S."/>
            <person name="Trippe A."/>
            <person name="Kane L.T."/>
            <person name="Mclaughlin S."/>
        </authorList>
    </citation>
    <scope>NUCLEOTIDE SEQUENCE</scope>
    <source>
        <strain evidence="1">MGC-MH-2018</strain>
    </source>
</reference>
<organism evidence="1 2">
    <name type="scientific">Psilocybe cubensis</name>
    <name type="common">Psychedelic mushroom</name>
    <name type="synonym">Stropharia cubensis</name>
    <dbReference type="NCBI Taxonomy" id="181762"/>
    <lineage>
        <taxon>Eukaryota</taxon>
        <taxon>Fungi</taxon>
        <taxon>Dikarya</taxon>
        <taxon>Basidiomycota</taxon>
        <taxon>Agaricomycotina</taxon>
        <taxon>Agaricomycetes</taxon>
        <taxon>Agaricomycetidae</taxon>
        <taxon>Agaricales</taxon>
        <taxon>Agaricineae</taxon>
        <taxon>Strophariaceae</taxon>
        <taxon>Psilocybe</taxon>
    </lineage>
</organism>
<evidence type="ECO:0000313" key="2">
    <source>
        <dbReference type="Proteomes" id="UP000664032"/>
    </source>
</evidence>
<proteinExistence type="predicted"/>